<dbReference type="InterPro" id="IPR045728">
    <property type="entry name" value="DUF6082"/>
</dbReference>
<keyword evidence="1" id="KW-0472">Membrane</keyword>
<keyword evidence="1" id="KW-1133">Transmembrane helix</keyword>
<accession>A0A7H8TBP4</accession>
<evidence type="ECO:0000256" key="1">
    <source>
        <dbReference type="SAM" id="Phobius"/>
    </source>
</evidence>
<reference evidence="2 3" key="1">
    <citation type="submission" date="2020-06" db="EMBL/GenBank/DDBJ databases">
        <title>Genome mining for natural products.</title>
        <authorList>
            <person name="Zhang B."/>
            <person name="Shi J."/>
            <person name="Ge H."/>
        </authorList>
    </citation>
    <scope>NUCLEOTIDE SEQUENCE [LARGE SCALE GENOMIC DNA]</scope>
    <source>
        <strain evidence="2 3">NA02069</strain>
    </source>
</reference>
<dbReference type="RefSeq" id="WP_176576766.1">
    <property type="nucleotide sequence ID" value="NZ_CBDRGH010000021.1"/>
</dbReference>
<dbReference type="Pfam" id="PF19560">
    <property type="entry name" value="DUF6082"/>
    <property type="match status" value="1"/>
</dbReference>
<evidence type="ECO:0000313" key="2">
    <source>
        <dbReference type="EMBL" id="QKZ20929.1"/>
    </source>
</evidence>
<evidence type="ECO:0000313" key="3">
    <source>
        <dbReference type="Proteomes" id="UP000509418"/>
    </source>
</evidence>
<dbReference type="Proteomes" id="UP000509418">
    <property type="component" value="Chromosome"/>
</dbReference>
<keyword evidence="3" id="KW-1185">Reference proteome</keyword>
<dbReference type="EMBL" id="CP056041">
    <property type="protein sequence ID" value="QKZ20929.1"/>
    <property type="molecule type" value="Genomic_DNA"/>
</dbReference>
<proteinExistence type="predicted"/>
<name>A0A7H8TBP4_STRCX</name>
<organism evidence="2 3">
    <name type="scientific">Streptomyces chartreusis</name>
    <dbReference type="NCBI Taxonomy" id="1969"/>
    <lineage>
        <taxon>Bacteria</taxon>
        <taxon>Bacillati</taxon>
        <taxon>Actinomycetota</taxon>
        <taxon>Actinomycetes</taxon>
        <taxon>Kitasatosporales</taxon>
        <taxon>Streptomycetaceae</taxon>
        <taxon>Streptomyces</taxon>
    </lineage>
</organism>
<protein>
    <submittedName>
        <fullName evidence="2">Uncharacterized protein</fullName>
    </submittedName>
</protein>
<sequence length="211" mass="23623">MQVRQNKWVGWWLAGVAAFIVILATPFLLESVAPDGHNWERLSSISQTYSAMSVLFSAAALLGVVVSIRHQAKQTNIANEEAQRAWHRELVLFLVQHPELRPATDAPRVPTTELQARQMMISNLFLASWHSDYLLHRSNSQRLRVTLQLHFRSALAREHWARASTTWRQTAETHSNPRHVGFVDLVDEAYAAAVAAGPGVPPEAFCAPSDT</sequence>
<feature type="transmembrane region" description="Helical" evidence="1">
    <location>
        <begin position="49"/>
        <end position="68"/>
    </location>
</feature>
<gene>
    <name evidence="2" type="ORF">HUT05_28445</name>
</gene>
<keyword evidence="1" id="KW-0812">Transmembrane</keyword>
<dbReference type="AlphaFoldDB" id="A0A7H8TBP4"/>
<feature type="transmembrane region" description="Helical" evidence="1">
    <location>
        <begin position="9"/>
        <end position="29"/>
    </location>
</feature>